<dbReference type="RefSeq" id="WP_075628687.1">
    <property type="nucleotide sequence ID" value="NZ_FOAM01000017.1"/>
</dbReference>
<proteinExistence type="predicted"/>
<dbReference type="AlphaFoldDB" id="A0A1Q9ATV6"/>
<name>A0A1Q9ATV6_9HYPH</name>
<comment type="caution">
    <text evidence="1">The sequence shown here is derived from an EMBL/GenBank/DDBJ whole genome shotgun (WGS) entry which is preliminary data.</text>
</comment>
<dbReference type="Proteomes" id="UP000186364">
    <property type="component" value="Unassembled WGS sequence"/>
</dbReference>
<gene>
    <name evidence="1" type="ORF">BJF93_22745</name>
</gene>
<evidence type="ECO:0000313" key="2">
    <source>
        <dbReference type="Proteomes" id="UP000186364"/>
    </source>
</evidence>
<organism evidence="1 2">
    <name type="scientific">Xaviernesmea oryzae</name>
    <dbReference type="NCBI Taxonomy" id="464029"/>
    <lineage>
        <taxon>Bacteria</taxon>
        <taxon>Pseudomonadati</taxon>
        <taxon>Pseudomonadota</taxon>
        <taxon>Alphaproteobacteria</taxon>
        <taxon>Hyphomicrobiales</taxon>
        <taxon>Rhizobiaceae</taxon>
        <taxon>Rhizobium/Agrobacterium group</taxon>
        <taxon>Xaviernesmea</taxon>
    </lineage>
</organism>
<accession>A0A1Q9ATV6</accession>
<keyword evidence="2" id="KW-1185">Reference proteome</keyword>
<sequence length="165" mass="18737">MFGVAWDKDDASDADVLLQAAELVEEFLVLLRTENVANDILDADELPASKMTLINAFRLVIATEHRAEDRQRLARVGRQLSRFQENVGPRISLMPADRTAPKAARRADRETARRFDSVFEAVAQDARRLDLLFTLSARIAERRDPTPRMTPVFEADGTYSWFGHH</sequence>
<protein>
    <submittedName>
        <fullName evidence="1">Uncharacterized protein</fullName>
    </submittedName>
</protein>
<dbReference type="EMBL" id="MKIP01000054">
    <property type="protein sequence ID" value="OLP58856.1"/>
    <property type="molecule type" value="Genomic_DNA"/>
</dbReference>
<dbReference type="OrthoDB" id="8404418at2"/>
<reference evidence="1 2" key="1">
    <citation type="submission" date="2016-09" db="EMBL/GenBank/DDBJ databases">
        <title>Rhizobium sp. nov., a novel species isolated from the rice rhizosphere.</title>
        <authorList>
            <person name="Zhao J."/>
            <person name="Zhang X."/>
        </authorList>
    </citation>
    <scope>NUCLEOTIDE SEQUENCE [LARGE SCALE GENOMIC DNA]</scope>
    <source>
        <strain evidence="1 2">1.7048</strain>
    </source>
</reference>
<evidence type="ECO:0000313" key="1">
    <source>
        <dbReference type="EMBL" id="OLP58856.1"/>
    </source>
</evidence>